<accession>A0A915L7M6</accession>
<keyword evidence="1" id="KW-1185">Reference proteome</keyword>
<name>A0A915L7M6_ROMCU</name>
<protein>
    <submittedName>
        <fullName evidence="2">Uncharacterized protein</fullName>
    </submittedName>
</protein>
<proteinExistence type="predicted"/>
<evidence type="ECO:0000313" key="1">
    <source>
        <dbReference type="Proteomes" id="UP000887565"/>
    </source>
</evidence>
<dbReference type="WBParaSite" id="nRc.2.0.1.t47115-RA">
    <property type="protein sequence ID" value="nRc.2.0.1.t47115-RA"/>
    <property type="gene ID" value="nRc.2.0.1.g47115"/>
</dbReference>
<evidence type="ECO:0000313" key="2">
    <source>
        <dbReference type="WBParaSite" id="nRc.2.0.1.t47115-RA"/>
    </source>
</evidence>
<dbReference type="Proteomes" id="UP000887565">
    <property type="component" value="Unplaced"/>
</dbReference>
<reference evidence="2" key="1">
    <citation type="submission" date="2022-11" db="UniProtKB">
        <authorList>
            <consortium name="WormBaseParasite"/>
        </authorList>
    </citation>
    <scope>IDENTIFICATION</scope>
</reference>
<dbReference type="AlphaFoldDB" id="A0A915L7M6"/>
<sequence>MQKKVNCQTLEEPRKNLTPRVLHFSTQHVCFREKSSCENWRNKINVDPGAVLAIKLGKHEIFSNRE</sequence>
<organism evidence="1 2">
    <name type="scientific">Romanomermis culicivorax</name>
    <name type="common">Nematode worm</name>
    <dbReference type="NCBI Taxonomy" id="13658"/>
    <lineage>
        <taxon>Eukaryota</taxon>
        <taxon>Metazoa</taxon>
        <taxon>Ecdysozoa</taxon>
        <taxon>Nematoda</taxon>
        <taxon>Enoplea</taxon>
        <taxon>Dorylaimia</taxon>
        <taxon>Mermithida</taxon>
        <taxon>Mermithoidea</taxon>
        <taxon>Mermithidae</taxon>
        <taxon>Romanomermis</taxon>
    </lineage>
</organism>